<dbReference type="GO" id="GO:0016491">
    <property type="term" value="F:oxidoreductase activity"/>
    <property type="evidence" value="ECO:0007669"/>
    <property type="project" value="UniProtKB-KW"/>
</dbReference>
<dbReference type="STRING" id="644548.SCNU_07603"/>
<feature type="compositionally biased region" description="Polar residues" evidence="4">
    <location>
        <begin position="9"/>
        <end position="24"/>
    </location>
</feature>
<comment type="similarity">
    <text evidence="1 3">Belongs to the short-chain dehydrogenases/reductases (SDR) family.</text>
</comment>
<keyword evidence="2" id="KW-0560">Oxidoreductase</keyword>
<evidence type="ECO:0000256" key="3">
    <source>
        <dbReference type="RuleBase" id="RU000363"/>
    </source>
</evidence>
<sequence length="297" mass="31204">MARARRARPSSTDEGSADSATANRRLSAMPLPVPRPAARAVVTGASSGIGMALARTLAERGYSLILVARRGEILERLATELRGQHAVDVDVRAVDLSDLDAVDRLCTELAGREISILANNAGIATFGPLADLDAGYERSQMRLNANAVHDLTLAVLPQMVKRGSGGILMVGSAAGNMPIPNNATYAATKAFVNTFSESLRGELKGTGVHVTLLAPGPVRTHTPSADEASIVDKLVPDFLWHDSRKVAEMSLDALGRNKMRVVPGSLSKAMSVAGGYSPRAVVAPIVGRFYGKLGDGE</sequence>
<evidence type="ECO:0000256" key="1">
    <source>
        <dbReference type="ARBA" id="ARBA00006484"/>
    </source>
</evidence>
<dbReference type="eggNOG" id="COG0300">
    <property type="taxonomic scope" value="Bacteria"/>
</dbReference>
<feature type="region of interest" description="Disordered" evidence="4">
    <location>
        <begin position="1"/>
        <end position="29"/>
    </location>
</feature>
<evidence type="ECO:0000313" key="5">
    <source>
        <dbReference type="EMBL" id="EGD55560.1"/>
    </source>
</evidence>
<dbReference type="SUPFAM" id="SSF51735">
    <property type="entry name" value="NAD(P)-binding Rossmann-fold domains"/>
    <property type="match status" value="1"/>
</dbReference>
<dbReference type="GO" id="GO:0016020">
    <property type="term" value="C:membrane"/>
    <property type="evidence" value="ECO:0007669"/>
    <property type="project" value="TreeGrafter"/>
</dbReference>
<dbReference type="InterPro" id="IPR002347">
    <property type="entry name" value="SDR_fam"/>
</dbReference>
<name>F1YI06_9ACTN</name>
<keyword evidence="6" id="KW-1185">Reference proteome</keyword>
<comment type="caution">
    <text evidence="5">The sequence shown here is derived from an EMBL/GenBank/DDBJ whole genome shotgun (WGS) entry which is preliminary data.</text>
</comment>
<gene>
    <name evidence="5" type="ORF">SCNU_07603</name>
</gene>
<dbReference type="PROSITE" id="PS00061">
    <property type="entry name" value="ADH_SHORT"/>
    <property type="match status" value="1"/>
</dbReference>
<dbReference type="PIRSF" id="PIRSF000126">
    <property type="entry name" value="11-beta-HSD1"/>
    <property type="match status" value="1"/>
</dbReference>
<dbReference type="PRINTS" id="PR00081">
    <property type="entry name" value="GDHRDH"/>
</dbReference>
<dbReference type="Pfam" id="PF00106">
    <property type="entry name" value="adh_short"/>
    <property type="match status" value="1"/>
</dbReference>
<evidence type="ECO:0000256" key="4">
    <source>
        <dbReference type="SAM" id="MobiDB-lite"/>
    </source>
</evidence>
<dbReference type="InterPro" id="IPR020904">
    <property type="entry name" value="Sc_DH/Rdtase_CS"/>
</dbReference>
<evidence type="ECO:0000256" key="2">
    <source>
        <dbReference type="ARBA" id="ARBA00023002"/>
    </source>
</evidence>
<dbReference type="NCBIfam" id="NF040690">
    <property type="entry name" value="mycolate_SDR"/>
    <property type="match status" value="1"/>
</dbReference>
<dbReference type="AlphaFoldDB" id="F1YI06"/>
<proteinExistence type="inferred from homology"/>
<dbReference type="EMBL" id="AEUD01000005">
    <property type="protein sequence ID" value="EGD55560.1"/>
    <property type="molecule type" value="Genomic_DNA"/>
</dbReference>
<evidence type="ECO:0000313" key="6">
    <source>
        <dbReference type="Proteomes" id="UP000035065"/>
    </source>
</evidence>
<dbReference type="PRINTS" id="PR00080">
    <property type="entry name" value="SDRFAMILY"/>
</dbReference>
<dbReference type="InterPro" id="IPR036291">
    <property type="entry name" value="NAD(P)-bd_dom_sf"/>
</dbReference>
<dbReference type="Gene3D" id="3.40.50.720">
    <property type="entry name" value="NAD(P)-binding Rossmann-like Domain"/>
    <property type="match status" value="1"/>
</dbReference>
<reference evidence="5 6" key="1">
    <citation type="journal article" date="2011" name="J. Bacteriol.">
        <title>Draft Genome Sequence of Gordonia neofelifaecis NRRL B-59395, a Cholesterol-Degrading Actinomycete.</title>
        <authorList>
            <person name="Ge F."/>
            <person name="Li W."/>
            <person name="Chen G."/>
            <person name="Liu Y."/>
            <person name="Zhang G."/>
            <person name="Yong B."/>
            <person name="Wang Q."/>
            <person name="Wang N."/>
            <person name="Huang Z."/>
            <person name="Li W."/>
            <person name="Wang J."/>
            <person name="Wu C."/>
            <person name="Xie Q."/>
            <person name="Liu G."/>
        </authorList>
    </citation>
    <scope>NUCLEOTIDE SEQUENCE [LARGE SCALE GENOMIC DNA]</scope>
    <source>
        <strain evidence="5 6">NRRL B-59395</strain>
    </source>
</reference>
<accession>F1YI06</accession>
<dbReference type="PANTHER" id="PTHR44196">
    <property type="entry name" value="DEHYDROGENASE/REDUCTASE SDR FAMILY MEMBER 7B"/>
    <property type="match status" value="1"/>
</dbReference>
<protein>
    <submittedName>
        <fullName evidence="5">Short-chain dehydrogenase/reductase SDR</fullName>
    </submittedName>
</protein>
<dbReference type="Proteomes" id="UP000035065">
    <property type="component" value="Unassembled WGS sequence"/>
</dbReference>
<dbReference type="PANTHER" id="PTHR44196:SF2">
    <property type="entry name" value="SHORT-CHAIN DEHYDROGENASE-RELATED"/>
    <property type="match status" value="1"/>
</dbReference>
<organism evidence="5 6">
    <name type="scientific">Gordonia neofelifaecis NRRL B-59395</name>
    <dbReference type="NCBI Taxonomy" id="644548"/>
    <lineage>
        <taxon>Bacteria</taxon>
        <taxon>Bacillati</taxon>
        <taxon>Actinomycetota</taxon>
        <taxon>Actinomycetes</taxon>
        <taxon>Mycobacteriales</taxon>
        <taxon>Gordoniaceae</taxon>
        <taxon>Gordonia</taxon>
    </lineage>
</organism>